<dbReference type="EMBL" id="CP032544">
    <property type="protein sequence ID" value="AZJ32119.1"/>
    <property type="molecule type" value="Genomic_DNA"/>
</dbReference>
<evidence type="ECO:0008006" key="3">
    <source>
        <dbReference type="Google" id="ProtNLM"/>
    </source>
</evidence>
<protein>
    <recommendedName>
        <fullName evidence="3">Lipoprotein</fullName>
    </recommendedName>
</protein>
<dbReference type="RefSeq" id="WP_073183354.1">
    <property type="nucleotide sequence ID" value="NZ_CP032544.1"/>
</dbReference>
<reference evidence="1 2" key="1">
    <citation type="submission" date="2018-09" db="EMBL/GenBank/DDBJ databases">
        <title>Insights into the microbiota of Asian seabass (Lates calcarifer) with tenacibaculosis symptoms and description of sp. nov. Tenacibaculum singaporense.</title>
        <authorList>
            <person name="Miyake S."/>
            <person name="Soh M."/>
            <person name="Azman M.N."/>
            <person name="Ngoh S.Y."/>
            <person name="Orban L."/>
            <person name="Seedorf H."/>
        </authorList>
    </citation>
    <scope>NUCLEOTIDE SEQUENCE [LARGE SCALE GENOMIC DNA]</scope>
    <source>
        <strain evidence="1 2">DSM 13764</strain>
    </source>
</reference>
<keyword evidence="2" id="KW-1185">Reference proteome</keyword>
<name>A0ABN5T779_9FLAO</name>
<evidence type="ECO:0000313" key="2">
    <source>
        <dbReference type="Proteomes" id="UP000269693"/>
    </source>
</evidence>
<evidence type="ECO:0000313" key="1">
    <source>
        <dbReference type="EMBL" id="AZJ32119.1"/>
    </source>
</evidence>
<organism evidence="1 2">
    <name type="scientific">Tenacibaculum mesophilum</name>
    <dbReference type="NCBI Taxonomy" id="104268"/>
    <lineage>
        <taxon>Bacteria</taxon>
        <taxon>Pseudomonadati</taxon>
        <taxon>Bacteroidota</taxon>
        <taxon>Flavobacteriia</taxon>
        <taxon>Flavobacteriales</taxon>
        <taxon>Flavobacteriaceae</taxon>
        <taxon>Tenacibaculum</taxon>
    </lineage>
</organism>
<gene>
    <name evidence="1" type="ORF">D6200_05845</name>
</gene>
<accession>A0ABN5T779</accession>
<sequence>MVDQIMQEKLERAKTKGLDALRTFLHVYEIAYFLEPITSNTLSSILTGKFKTLEEVRDYDKKIFSDRNVMLLIREDKKNPVQVKTIVESIFIEYIVKYKLYITLILFVISSCSMQRNIEVKSITSKSNEIIGWYNPKSKKIDAISLPFNLYIESSQQELLHTYQYKYRNPKKGASVEIYYINKEKKIEVLKDYEERSFSSNKRKKFLLYTRHMIYDTELSNKLSSKYIKGRETKDSITLGVFEDFYKNYPTLTKDLIKEDTLYLRFKLLPLRGKDKKIKRIKVPIHL</sequence>
<proteinExistence type="predicted"/>
<dbReference type="Proteomes" id="UP000269693">
    <property type="component" value="Chromosome"/>
</dbReference>